<dbReference type="AlphaFoldDB" id="G4YG89"/>
<dbReference type="GeneID" id="20654584"/>
<keyword evidence="1" id="KW-0472">Membrane</keyword>
<dbReference type="STRING" id="1094619.G4YG89"/>
<dbReference type="InParanoid" id="G4YG89"/>
<keyword evidence="1" id="KW-0812">Transmembrane</keyword>
<evidence type="ECO:0000313" key="3">
    <source>
        <dbReference type="Proteomes" id="UP000002640"/>
    </source>
</evidence>
<gene>
    <name evidence="2" type="ORF">PHYSODRAFT_475246</name>
</gene>
<dbReference type="KEGG" id="psoj:PHYSODRAFT_475246"/>
<name>G4YG89_PHYSP</name>
<proteinExistence type="predicted"/>
<reference evidence="2 3" key="1">
    <citation type="journal article" date="2006" name="Science">
        <title>Phytophthora genome sequences uncover evolutionary origins and mechanisms of pathogenesis.</title>
        <authorList>
            <person name="Tyler B.M."/>
            <person name="Tripathy S."/>
            <person name="Zhang X."/>
            <person name="Dehal P."/>
            <person name="Jiang R.H."/>
            <person name="Aerts A."/>
            <person name="Arredondo F.D."/>
            <person name="Baxter L."/>
            <person name="Bensasson D."/>
            <person name="Beynon J.L."/>
            <person name="Chapman J."/>
            <person name="Damasceno C.M."/>
            <person name="Dorrance A.E."/>
            <person name="Dou D."/>
            <person name="Dickerman A.W."/>
            <person name="Dubchak I.L."/>
            <person name="Garbelotto M."/>
            <person name="Gijzen M."/>
            <person name="Gordon S.G."/>
            <person name="Govers F."/>
            <person name="Grunwald N.J."/>
            <person name="Huang W."/>
            <person name="Ivors K.L."/>
            <person name="Jones R.W."/>
            <person name="Kamoun S."/>
            <person name="Krampis K."/>
            <person name="Lamour K.H."/>
            <person name="Lee M.K."/>
            <person name="McDonald W.H."/>
            <person name="Medina M."/>
            <person name="Meijer H.J."/>
            <person name="Nordberg E.K."/>
            <person name="Maclean D.J."/>
            <person name="Ospina-Giraldo M.D."/>
            <person name="Morris P.F."/>
            <person name="Phuntumart V."/>
            <person name="Putnam N.H."/>
            <person name="Rash S."/>
            <person name="Rose J.K."/>
            <person name="Sakihama Y."/>
            <person name="Salamov A.A."/>
            <person name="Savidor A."/>
            <person name="Scheuring C.F."/>
            <person name="Smith B.M."/>
            <person name="Sobral B.W."/>
            <person name="Terry A."/>
            <person name="Torto-Alalibo T.A."/>
            <person name="Win J."/>
            <person name="Xu Z."/>
            <person name="Zhang H."/>
            <person name="Grigoriev I.V."/>
            <person name="Rokhsar D.S."/>
            <person name="Boore J.L."/>
        </authorList>
    </citation>
    <scope>NUCLEOTIDE SEQUENCE [LARGE SCALE GENOMIC DNA]</scope>
    <source>
        <strain evidence="2 3">P6497</strain>
    </source>
</reference>
<accession>G4YG89</accession>
<dbReference type="EMBL" id="JH159151">
    <property type="protein sequence ID" value="EGZ28701.1"/>
    <property type="molecule type" value="Genomic_DNA"/>
</dbReference>
<organism evidence="2 3">
    <name type="scientific">Phytophthora sojae (strain P6497)</name>
    <name type="common">Soybean stem and root rot agent</name>
    <name type="synonym">Phytophthora megasperma f. sp. glycines</name>
    <dbReference type="NCBI Taxonomy" id="1094619"/>
    <lineage>
        <taxon>Eukaryota</taxon>
        <taxon>Sar</taxon>
        <taxon>Stramenopiles</taxon>
        <taxon>Oomycota</taxon>
        <taxon>Peronosporomycetes</taxon>
        <taxon>Peronosporales</taxon>
        <taxon>Peronosporaceae</taxon>
        <taxon>Phytophthora</taxon>
    </lineage>
</organism>
<sequence>MHDVDSSLTLEDSDRMFVRLANGLCPRDDEGNGSDNDSGWKDDLRFIIPIGVFLFLLGCAGLIFLYRRQKKDSEEEAPKEVEKDEPSSLPYVLTMHSVA</sequence>
<protein>
    <submittedName>
        <fullName evidence="2">Uncharacterized protein</fullName>
    </submittedName>
</protein>
<dbReference type="Proteomes" id="UP000002640">
    <property type="component" value="Unassembled WGS sequence"/>
</dbReference>
<evidence type="ECO:0000256" key="1">
    <source>
        <dbReference type="SAM" id="Phobius"/>
    </source>
</evidence>
<keyword evidence="1" id="KW-1133">Transmembrane helix</keyword>
<keyword evidence="3" id="KW-1185">Reference proteome</keyword>
<dbReference type="OMA" id="NDSGWKD"/>
<feature type="transmembrane region" description="Helical" evidence="1">
    <location>
        <begin position="46"/>
        <end position="66"/>
    </location>
</feature>
<evidence type="ECO:0000313" key="2">
    <source>
        <dbReference type="EMBL" id="EGZ28701.1"/>
    </source>
</evidence>
<dbReference type="RefSeq" id="XP_009515976.1">
    <property type="nucleotide sequence ID" value="XM_009517681.1"/>
</dbReference>